<reference evidence="1 2" key="1">
    <citation type="submission" date="2016-09" db="EMBL/GenBank/DDBJ databases">
        <title>Couchioplanes caeruleus draft genome sequence.</title>
        <authorList>
            <person name="Sheehan J."/>
            <person name="Caffrey P."/>
        </authorList>
    </citation>
    <scope>NUCLEOTIDE SEQUENCE [LARGE SCALE GENOMIC DNA]</scope>
    <source>
        <strain evidence="1 2">DSM 43634</strain>
    </source>
</reference>
<sequence length="97" mass="9869">MVAGAGLQDGTELGQVLGVRGQGELVEYGAGLYRIQVAVEVVVAGQEATEDGSMQSRDGRGGPVDVVFPEPGDRAGMLQDAGGAAVQGTGSYFDLKK</sequence>
<organism evidence="1 2">
    <name type="scientific">Couchioplanes caeruleus subsp. caeruleus</name>
    <dbReference type="NCBI Taxonomy" id="56427"/>
    <lineage>
        <taxon>Bacteria</taxon>
        <taxon>Bacillati</taxon>
        <taxon>Actinomycetota</taxon>
        <taxon>Actinomycetes</taxon>
        <taxon>Micromonosporales</taxon>
        <taxon>Micromonosporaceae</taxon>
        <taxon>Couchioplanes</taxon>
    </lineage>
</organism>
<dbReference type="Proteomes" id="UP000182486">
    <property type="component" value="Unassembled WGS sequence"/>
</dbReference>
<dbReference type="AlphaFoldDB" id="A0A1K0GN82"/>
<name>A0A1K0GN82_9ACTN</name>
<evidence type="ECO:0000313" key="2">
    <source>
        <dbReference type="Proteomes" id="UP000182486"/>
    </source>
</evidence>
<protein>
    <submittedName>
        <fullName evidence="1">Uncharacterized protein</fullName>
    </submittedName>
</protein>
<dbReference type="EMBL" id="MEIA01000215">
    <property type="protein sequence ID" value="OJF12532.1"/>
    <property type="molecule type" value="Genomic_DNA"/>
</dbReference>
<proteinExistence type="predicted"/>
<keyword evidence="2" id="KW-1185">Reference proteome</keyword>
<evidence type="ECO:0000313" key="1">
    <source>
        <dbReference type="EMBL" id="OJF12532.1"/>
    </source>
</evidence>
<accession>A0A1K0GN82</accession>
<comment type="caution">
    <text evidence="1">The sequence shown here is derived from an EMBL/GenBank/DDBJ whole genome shotgun (WGS) entry which is preliminary data.</text>
</comment>
<gene>
    <name evidence="1" type="ORF">BG844_20185</name>
</gene>
<dbReference type="RefSeq" id="WP_071806897.1">
    <property type="nucleotide sequence ID" value="NZ_MEIA01000215.1"/>
</dbReference>